<evidence type="ECO:0000313" key="3">
    <source>
        <dbReference type="EMBL" id="RAJ95873.1"/>
    </source>
</evidence>
<name>A0A327WTN9_LARAB</name>
<dbReference type="SUPFAM" id="SSF89447">
    <property type="entry name" value="AbrB/MazE/MraZ-like"/>
    <property type="match status" value="1"/>
</dbReference>
<dbReference type="OrthoDB" id="9795766at2"/>
<protein>
    <submittedName>
        <fullName evidence="3">Antitoxin MazE</fullName>
    </submittedName>
</protein>
<proteinExistence type="predicted"/>
<evidence type="ECO:0000313" key="4">
    <source>
        <dbReference type="Proteomes" id="UP000248790"/>
    </source>
</evidence>
<evidence type="ECO:0000256" key="1">
    <source>
        <dbReference type="SAM" id="MobiDB-lite"/>
    </source>
</evidence>
<feature type="domain" description="SpoVT-AbrB" evidence="2">
    <location>
        <begin position="6"/>
        <end position="49"/>
    </location>
</feature>
<dbReference type="SMART" id="SM00966">
    <property type="entry name" value="SpoVT_AbrB"/>
    <property type="match status" value="1"/>
</dbReference>
<gene>
    <name evidence="3" type="ORF">LX87_03623</name>
</gene>
<dbReference type="InterPro" id="IPR037914">
    <property type="entry name" value="SpoVT-AbrB_sf"/>
</dbReference>
<dbReference type="InterPro" id="IPR007159">
    <property type="entry name" value="SpoVT-AbrB_dom"/>
</dbReference>
<evidence type="ECO:0000259" key="2">
    <source>
        <dbReference type="SMART" id="SM00966"/>
    </source>
</evidence>
<keyword evidence="4" id="KW-1185">Reference proteome</keyword>
<dbReference type="EMBL" id="QLMC01000004">
    <property type="protein sequence ID" value="RAJ95873.1"/>
    <property type="molecule type" value="Genomic_DNA"/>
</dbReference>
<comment type="caution">
    <text evidence="3">The sequence shown here is derived from an EMBL/GenBank/DDBJ whole genome shotgun (WGS) entry which is preliminary data.</text>
</comment>
<feature type="compositionally biased region" description="Polar residues" evidence="1">
    <location>
        <begin position="73"/>
        <end position="85"/>
    </location>
</feature>
<dbReference type="GO" id="GO:0003677">
    <property type="term" value="F:DNA binding"/>
    <property type="evidence" value="ECO:0007669"/>
    <property type="project" value="InterPro"/>
</dbReference>
<feature type="region of interest" description="Disordered" evidence="1">
    <location>
        <begin position="64"/>
        <end position="85"/>
    </location>
</feature>
<accession>A0A327WTN9</accession>
<dbReference type="Gene3D" id="2.10.260.10">
    <property type="match status" value="1"/>
</dbReference>
<organism evidence="3 4">
    <name type="scientific">Larkinella arboricola</name>
    <dbReference type="NCBI Taxonomy" id="643671"/>
    <lineage>
        <taxon>Bacteria</taxon>
        <taxon>Pseudomonadati</taxon>
        <taxon>Bacteroidota</taxon>
        <taxon>Cytophagia</taxon>
        <taxon>Cytophagales</taxon>
        <taxon>Spirosomataceae</taxon>
        <taxon>Larkinella</taxon>
    </lineage>
</organism>
<dbReference type="RefSeq" id="WP_111629651.1">
    <property type="nucleotide sequence ID" value="NZ_QLMC01000004.1"/>
</dbReference>
<dbReference type="AlphaFoldDB" id="A0A327WTN9"/>
<reference evidence="3 4" key="1">
    <citation type="submission" date="2018-06" db="EMBL/GenBank/DDBJ databases">
        <title>Genomic Encyclopedia of Archaeal and Bacterial Type Strains, Phase II (KMG-II): from individual species to whole genera.</title>
        <authorList>
            <person name="Goeker M."/>
        </authorList>
    </citation>
    <scope>NUCLEOTIDE SEQUENCE [LARGE SCALE GENOMIC DNA]</scope>
    <source>
        <strain evidence="3 4">DSM 21851</strain>
    </source>
</reference>
<sequence>MVQIIRKIGNSQGILLPRTVLQQAGIEGAVDIEIAEGALILRAIKKHPRDGWEAAFDEAIQAGDQPDDDLLEGTSNQFDQTEWTW</sequence>
<dbReference type="Proteomes" id="UP000248790">
    <property type="component" value="Unassembled WGS sequence"/>
</dbReference>